<comment type="caution">
    <text evidence="5">The sequence shown here is derived from an EMBL/GenBank/DDBJ whole genome shotgun (WGS) entry which is preliminary data.</text>
</comment>
<dbReference type="GO" id="GO:0030288">
    <property type="term" value="C:outer membrane-bounded periplasmic space"/>
    <property type="evidence" value="ECO:0007669"/>
    <property type="project" value="TreeGrafter"/>
</dbReference>
<evidence type="ECO:0000313" key="6">
    <source>
        <dbReference type="Proteomes" id="UP000293764"/>
    </source>
</evidence>
<feature type="domain" description="Periplasmic binding protein" evidence="4">
    <location>
        <begin position="54"/>
        <end position="318"/>
    </location>
</feature>
<dbReference type="InterPro" id="IPR025997">
    <property type="entry name" value="SBP_2_dom"/>
</dbReference>
<proteinExistence type="inferred from homology"/>
<evidence type="ECO:0000256" key="3">
    <source>
        <dbReference type="SAM" id="SignalP"/>
    </source>
</evidence>
<evidence type="ECO:0000259" key="4">
    <source>
        <dbReference type="Pfam" id="PF13407"/>
    </source>
</evidence>
<feature type="chain" id="PRO_5038895440" evidence="3">
    <location>
        <begin position="34"/>
        <end position="347"/>
    </location>
</feature>
<organism evidence="5 6">
    <name type="scientific">Pengzhenrongella frigida</name>
    <dbReference type="NCBI Taxonomy" id="1259133"/>
    <lineage>
        <taxon>Bacteria</taxon>
        <taxon>Bacillati</taxon>
        <taxon>Actinomycetota</taxon>
        <taxon>Actinomycetes</taxon>
        <taxon>Micrococcales</taxon>
        <taxon>Pengzhenrongella</taxon>
    </lineage>
</organism>
<comment type="subcellular location">
    <subcellularLocation>
        <location evidence="1">Cell envelope</location>
    </subcellularLocation>
</comment>
<accession>A0A4Q5MYY3</accession>
<dbReference type="Proteomes" id="UP000293764">
    <property type="component" value="Unassembled WGS sequence"/>
</dbReference>
<dbReference type="PANTHER" id="PTHR30036:SF7">
    <property type="entry name" value="ABC TRANSPORTER PERIPLASMIC-BINDING PROTEIN YPHF"/>
    <property type="match status" value="1"/>
</dbReference>
<reference evidence="5 6" key="1">
    <citation type="submission" date="2019-01" db="EMBL/GenBank/DDBJ databases">
        <title>Novel species of Cellulomonas.</title>
        <authorList>
            <person name="Liu Q."/>
            <person name="Xin Y.-H."/>
        </authorList>
    </citation>
    <scope>NUCLEOTIDE SEQUENCE [LARGE SCALE GENOMIC DNA]</scope>
    <source>
        <strain evidence="5 6">HLT2-17</strain>
    </source>
</reference>
<dbReference type="Gene3D" id="3.40.50.2300">
    <property type="match status" value="2"/>
</dbReference>
<dbReference type="GO" id="GO:0030246">
    <property type="term" value="F:carbohydrate binding"/>
    <property type="evidence" value="ECO:0007669"/>
    <property type="project" value="TreeGrafter"/>
</dbReference>
<sequence length="347" mass="34766">MTTKTSSRNSRWVGASAVGALALLLAACSSGQAETAAPADDGAGAGTSGAISIVYLQKQGDQQYFVDQADGAKAAASELGDVTVTVVNLGTDANKAISELDAAIAQGADGIVMVAPDQAIGPQVIDQAKQAGIPLLASDDGLKAADGTAAPFVGFNGTAMGNAVGEKASELYTAAGWAAADTKIIAVGKADLSVCVQRLEGAADSFGEVVTDVPETVEVGTDNSVTDALNKAGAVVTANQTVKNWIVWGCNDESETGVVTALQNSGIAAANIIGVGLGANLTCKDWAAGQDTGNKAALYISGYDVGSAAVKAMVAQIRDGVALPAETIADTHMVDKDNWEDEGVVCT</sequence>
<dbReference type="PROSITE" id="PS51257">
    <property type="entry name" value="PROKAR_LIPOPROTEIN"/>
    <property type="match status" value="1"/>
</dbReference>
<evidence type="ECO:0000256" key="1">
    <source>
        <dbReference type="ARBA" id="ARBA00004196"/>
    </source>
</evidence>
<dbReference type="EMBL" id="SDWW01000024">
    <property type="protein sequence ID" value="RYV50899.1"/>
    <property type="molecule type" value="Genomic_DNA"/>
</dbReference>
<dbReference type="InterPro" id="IPR026266">
    <property type="entry name" value="AraF"/>
</dbReference>
<dbReference type="PIRSF" id="PIRSF002816">
    <property type="entry name" value="AraF"/>
    <property type="match status" value="1"/>
</dbReference>
<dbReference type="InterPro" id="IPR028082">
    <property type="entry name" value="Peripla_BP_I"/>
</dbReference>
<dbReference type="GO" id="GO:0042882">
    <property type="term" value="P:L-arabinose transmembrane transport"/>
    <property type="evidence" value="ECO:0007669"/>
    <property type="project" value="InterPro"/>
</dbReference>
<dbReference type="Pfam" id="PF13407">
    <property type="entry name" value="Peripla_BP_4"/>
    <property type="match status" value="1"/>
</dbReference>
<gene>
    <name evidence="5" type="ORF">EUA98_10940</name>
</gene>
<dbReference type="RefSeq" id="WP_130102721.1">
    <property type="nucleotide sequence ID" value="NZ_SDWW01000024.1"/>
</dbReference>
<dbReference type="InterPro" id="IPR050555">
    <property type="entry name" value="Bact_Solute-Bind_Prot2"/>
</dbReference>
<comment type="similarity">
    <text evidence="2">Belongs to the bacterial solute-binding protein 2 family.</text>
</comment>
<keyword evidence="6" id="KW-1185">Reference proteome</keyword>
<keyword evidence="3" id="KW-0732">Signal</keyword>
<evidence type="ECO:0000256" key="2">
    <source>
        <dbReference type="ARBA" id="ARBA00007639"/>
    </source>
</evidence>
<dbReference type="PANTHER" id="PTHR30036">
    <property type="entry name" value="D-XYLOSE-BINDING PERIPLASMIC PROTEIN"/>
    <property type="match status" value="1"/>
</dbReference>
<dbReference type="AlphaFoldDB" id="A0A4Q5MYY3"/>
<name>A0A4Q5MYY3_9MICO</name>
<dbReference type="SUPFAM" id="SSF53822">
    <property type="entry name" value="Periplasmic binding protein-like I"/>
    <property type="match status" value="1"/>
</dbReference>
<protein>
    <submittedName>
        <fullName evidence="5">Sugar ABC transporter substrate-binding protein</fullName>
    </submittedName>
</protein>
<dbReference type="OrthoDB" id="7833812at2"/>
<feature type="signal peptide" evidence="3">
    <location>
        <begin position="1"/>
        <end position="33"/>
    </location>
</feature>
<evidence type="ECO:0000313" key="5">
    <source>
        <dbReference type="EMBL" id="RYV50899.1"/>
    </source>
</evidence>